<evidence type="ECO:0000313" key="3">
    <source>
        <dbReference type="Proteomes" id="UP000276776"/>
    </source>
</evidence>
<reference evidence="4" key="1">
    <citation type="submission" date="2017-02" db="UniProtKB">
        <authorList>
            <consortium name="WormBaseParasite"/>
        </authorList>
    </citation>
    <scope>IDENTIFICATION</scope>
</reference>
<organism evidence="4">
    <name type="scientific">Thelazia callipaeda</name>
    <name type="common">Oriental eyeworm</name>
    <name type="synonym">Parasitic nematode</name>
    <dbReference type="NCBI Taxonomy" id="103827"/>
    <lineage>
        <taxon>Eukaryota</taxon>
        <taxon>Metazoa</taxon>
        <taxon>Ecdysozoa</taxon>
        <taxon>Nematoda</taxon>
        <taxon>Chromadorea</taxon>
        <taxon>Rhabditida</taxon>
        <taxon>Spirurina</taxon>
        <taxon>Spiruromorpha</taxon>
        <taxon>Thelazioidea</taxon>
        <taxon>Thelaziidae</taxon>
        <taxon>Thelazia</taxon>
    </lineage>
</organism>
<dbReference type="AlphaFoldDB" id="A0A0N5D2W8"/>
<feature type="region of interest" description="Disordered" evidence="1">
    <location>
        <begin position="38"/>
        <end position="74"/>
    </location>
</feature>
<evidence type="ECO:0000313" key="2">
    <source>
        <dbReference type="EMBL" id="VDN04673.1"/>
    </source>
</evidence>
<evidence type="ECO:0000313" key="4">
    <source>
        <dbReference type="WBParaSite" id="TCLT_0000724801-mRNA-1"/>
    </source>
</evidence>
<reference evidence="2 3" key="2">
    <citation type="submission" date="2018-11" db="EMBL/GenBank/DDBJ databases">
        <authorList>
            <consortium name="Pathogen Informatics"/>
        </authorList>
    </citation>
    <scope>NUCLEOTIDE SEQUENCE [LARGE SCALE GENOMIC DNA]</scope>
</reference>
<sequence>MLAKNKRITDISQKFNTELRGSACIREDWTCLPSALASNSSNSRLLAVDKKRPRILSPTKPSLPFDPSRGAELT</sequence>
<protein>
    <submittedName>
        <fullName evidence="2 4">Uncharacterized protein</fullName>
    </submittedName>
</protein>
<dbReference type="WBParaSite" id="TCLT_0000724801-mRNA-1">
    <property type="protein sequence ID" value="TCLT_0000724801-mRNA-1"/>
    <property type="gene ID" value="TCLT_0000724801"/>
</dbReference>
<dbReference type="Proteomes" id="UP000276776">
    <property type="component" value="Unassembled WGS sequence"/>
</dbReference>
<gene>
    <name evidence="2" type="ORF">TCLT_LOCUS7237</name>
</gene>
<proteinExistence type="predicted"/>
<dbReference type="EMBL" id="UYYF01004488">
    <property type="protein sequence ID" value="VDN04673.1"/>
    <property type="molecule type" value="Genomic_DNA"/>
</dbReference>
<accession>A0A0N5D2W8</accession>
<keyword evidence="3" id="KW-1185">Reference proteome</keyword>
<evidence type="ECO:0000256" key="1">
    <source>
        <dbReference type="SAM" id="MobiDB-lite"/>
    </source>
</evidence>
<name>A0A0N5D2W8_THECL</name>